<dbReference type="PRINTS" id="PR00081">
    <property type="entry name" value="GDHRDH"/>
</dbReference>
<sequence>MTDLFSVQGKTVLVTGGSRGIGEMIASAFVRAGAKVIITARSAEDCQTVCAALSEAGVISAIPADLSSIVGIEGLASSLDNKIDGLDVLINNAGVAWGASIDDYPEFGWDKTVNLNLKSPFFLCQKLLPQLRLKAAQTSSARIINIASIDGLHPPDFDTFAYSASKAGLIMLTQHLAKKLAREQIQVNAVAPGFFLSKMTEKSLETIEQDVIRSTPLGRLGQPDDIAGLTLFLASQASSFITGTCFPCDGGRSTCR</sequence>
<dbReference type="PRINTS" id="PR00080">
    <property type="entry name" value="SDRFAMILY"/>
</dbReference>
<organism evidence="4 5">
    <name type="scientific">Henriciella mobilis</name>
    <dbReference type="NCBI Taxonomy" id="2305467"/>
    <lineage>
        <taxon>Bacteria</taxon>
        <taxon>Pseudomonadati</taxon>
        <taxon>Pseudomonadota</taxon>
        <taxon>Alphaproteobacteria</taxon>
        <taxon>Hyphomonadales</taxon>
        <taxon>Hyphomonadaceae</taxon>
        <taxon>Henriciella</taxon>
    </lineage>
</organism>
<dbReference type="GO" id="GO:0016491">
    <property type="term" value="F:oxidoreductase activity"/>
    <property type="evidence" value="ECO:0007669"/>
    <property type="project" value="UniProtKB-KW"/>
</dbReference>
<dbReference type="InterPro" id="IPR002347">
    <property type="entry name" value="SDR_fam"/>
</dbReference>
<evidence type="ECO:0000256" key="2">
    <source>
        <dbReference type="ARBA" id="ARBA00022857"/>
    </source>
</evidence>
<dbReference type="RefSeq" id="WP_119377883.1">
    <property type="nucleotide sequence ID" value="NZ_QWFX01000016.1"/>
</dbReference>
<reference evidence="4 5" key="1">
    <citation type="submission" date="2018-08" db="EMBL/GenBank/DDBJ databases">
        <title>Henriciella mobilis sp. nov., isolated from seawater.</title>
        <authorList>
            <person name="Cheng H."/>
            <person name="Wu Y.-H."/>
            <person name="Xu X.-W."/>
            <person name="Guo L.-L."/>
        </authorList>
    </citation>
    <scope>NUCLEOTIDE SEQUENCE [LARGE SCALE GENOMIC DNA]</scope>
    <source>
        <strain evidence="4 5">JN25</strain>
    </source>
</reference>
<gene>
    <name evidence="4" type="ORF">D1223_18090</name>
</gene>
<evidence type="ECO:0000256" key="3">
    <source>
        <dbReference type="ARBA" id="ARBA00023002"/>
    </source>
</evidence>
<dbReference type="InterPro" id="IPR052178">
    <property type="entry name" value="Sec_Metab_Biosynth_SDR"/>
</dbReference>
<dbReference type="Gene3D" id="3.40.50.720">
    <property type="entry name" value="NAD(P)-binding Rossmann-like Domain"/>
    <property type="match status" value="1"/>
</dbReference>
<dbReference type="PROSITE" id="PS00061">
    <property type="entry name" value="ADH_SHORT"/>
    <property type="match status" value="1"/>
</dbReference>
<dbReference type="OrthoDB" id="286404at2"/>
<evidence type="ECO:0000256" key="1">
    <source>
        <dbReference type="ARBA" id="ARBA00006484"/>
    </source>
</evidence>
<name>A0A399RBT7_9PROT</name>
<dbReference type="Proteomes" id="UP000266385">
    <property type="component" value="Unassembled WGS sequence"/>
</dbReference>
<keyword evidence="3" id="KW-0560">Oxidoreductase</keyword>
<comment type="caution">
    <text evidence="4">The sequence shown here is derived from an EMBL/GenBank/DDBJ whole genome shotgun (WGS) entry which is preliminary data.</text>
</comment>
<comment type="similarity">
    <text evidence="1">Belongs to the short-chain dehydrogenases/reductases (SDR) family.</text>
</comment>
<dbReference type="PANTHER" id="PTHR43618">
    <property type="entry name" value="7-ALPHA-HYDROXYSTEROID DEHYDROGENASE"/>
    <property type="match status" value="1"/>
</dbReference>
<dbReference type="InterPro" id="IPR036291">
    <property type="entry name" value="NAD(P)-bd_dom_sf"/>
</dbReference>
<evidence type="ECO:0000313" key="4">
    <source>
        <dbReference type="EMBL" id="RIJ26999.1"/>
    </source>
</evidence>
<accession>A0A399RBT7</accession>
<proteinExistence type="inferred from homology"/>
<dbReference type="FunFam" id="3.40.50.720:FF:000084">
    <property type="entry name" value="Short-chain dehydrogenase reductase"/>
    <property type="match status" value="1"/>
</dbReference>
<dbReference type="EMBL" id="QWFX01000016">
    <property type="protein sequence ID" value="RIJ26999.1"/>
    <property type="molecule type" value="Genomic_DNA"/>
</dbReference>
<dbReference type="SUPFAM" id="SSF51735">
    <property type="entry name" value="NAD(P)-binding Rossmann-fold domains"/>
    <property type="match status" value="1"/>
</dbReference>
<keyword evidence="2" id="KW-0521">NADP</keyword>
<dbReference type="AlphaFoldDB" id="A0A399RBT7"/>
<dbReference type="PANTHER" id="PTHR43618:SF8">
    <property type="entry name" value="7ALPHA-HYDROXYSTEROID DEHYDROGENASE"/>
    <property type="match status" value="1"/>
</dbReference>
<dbReference type="Pfam" id="PF13561">
    <property type="entry name" value="adh_short_C2"/>
    <property type="match status" value="1"/>
</dbReference>
<evidence type="ECO:0000313" key="5">
    <source>
        <dbReference type="Proteomes" id="UP000266385"/>
    </source>
</evidence>
<keyword evidence="5" id="KW-1185">Reference proteome</keyword>
<protein>
    <submittedName>
        <fullName evidence="4">SDR family oxidoreductase</fullName>
    </submittedName>
</protein>
<dbReference type="InterPro" id="IPR020904">
    <property type="entry name" value="Sc_DH/Rdtase_CS"/>
</dbReference>